<name>A0A8A4TY48_SULCO</name>
<dbReference type="Proteomes" id="UP000663929">
    <property type="component" value="Chromosome"/>
</dbReference>
<dbReference type="Gene3D" id="1.10.10.10">
    <property type="entry name" value="Winged helix-like DNA-binding domain superfamily/Winged helix DNA-binding domain"/>
    <property type="match status" value="1"/>
</dbReference>
<dbReference type="AlphaFoldDB" id="A0A8A4TY48"/>
<keyword evidence="2" id="KW-1185">Reference proteome</keyword>
<dbReference type="EMBL" id="CP071793">
    <property type="protein sequence ID" value="QTD54161.1"/>
    <property type="molecule type" value="Genomic_DNA"/>
</dbReference>
<dbReference type="InterPro" id="IPR036388">
    <property type="entry name" value="WH-like_DNA-bd_sf"/>
</dbReference>
<organism evidence="1 2">
    <name type="scientific">Sulfidibacter corallicola</name>
    <dbReference type="NCBI Taxonomy" id="2818388"/>
    <lineage>
        <taxon>Bacteria</taxon>
        <taxon>Pseudomonadati</taxon>
        <taxon>Acidobacteriota</taxon>
        <taxon>Holophagae</taxon>
        <taxon>Acanthopleuribacterales</taxon>
        <taxon>Acanthopleuribacteraceae</taxon>
        <taxon>Sulfidibacter</taxon>
    </lineage>
</organism>
<evidence type="ECO:0000313" key="1">
    <source>
        <dbReference type="EMBL" id="QTD54161.1"/>
    </source>
</evidence>
<evidence type="ECO:0000313" key="2">
    <source>
        <dbReference type="Proteomes" id="UP000663929"/>
    </source>
</evidence>
<dbReference type="RefSeq" id="WP_237384259.1">
    <property type="nucleotide sequence ID" value="NZ_CP071793.1"/>
</dbReference>
<dbReference type="KEGG" id="scor:J3U87_17080"/>
<reference evidence="1" key="1">
    <citation type="submission" date="2021-03" db="EMBL/GenBank/DDBJ databases">
        <title>Acanthopleuribacteraceae sp. M133.</title>
        <authorList>
            <person name="Wang G."/>
        </authorList>
    </citation>
    <scope>NUCLEOTIDE SEQUENCE</scope>
    <source>
        <strain evidence="1">M133</strain>
    </source>
</reference>
<accession>A0A8A4TY48</accession>
<protein>
    <submittedName>
        <fullName evidence="1">Sigma-70 family RNA polymerase sigma factor</fullName>
    </submittedName>
</protein>
<gene>
    <name evidence="1" type="ORF">J3U87_17080</name>
</gene>
<proteinExistence type="predicted"/>
<sequence length="192" mass="22257">MKHQEIRELFGKYLAGYIKYKAAHVIETLGLPRHHVEDLEQELIIHLWGKQPDWNQTLGTWNSFGKMVVDQRARNFIDECTAQKRDCRKTCSMNDPIPLNGVNESPLFSQHQNQTRFKAPSTTEATHFRVDLERFLQRLPEGLAAVALAFQMMSAPEVARAFGVSESTAKRYKKNLRQRLARSGFQDYFRFA</sequence>